<dbReference type="AlphaFoldDB" id="A0A101JBJ6"/>
<keyword evidence="1" id="KW-0732">Signal</keyword>
<dbReference type="EMBL" id="LLZH01000328">
    <property type="protein sequence ID" value="KUL23775.1"/>
    <property type="molecule type" value="Genomic_DNA"/>
</dbReference>
<evidence type="ECO:0000256" key="1">
    <source>
        <dbReference type="SAM" id="SignalP"/>
    </source>
</evidence>
<reference evidence="2 3" key="1">
    <citation type="submission" date="2015-10" db="EMBL/GenBank/DDBJ databases">
        <authorList>
            <person name="Gilbert D.G."/>
        </authorList>
    </citation>
    <scope>NUCLEOTIDE SEQUENCE [LARGE SCALE GENOMIC DNA]</scope>
    <source>
        <strain evidence="2 3">NRRL B-16712</strain>
    </source>
</reference>
<feature type="chain" id="PRO_5038959167" evidence="1">
    <location>
        <begin position="27"/>
        <end position="356"/>
    </location>
</feature>
<sequence length="356" mass="36603">MKIMEKTLFRALLLATTASLAAGALAAPAAALADGTTTSLSSAEMAAALKAVAATTAIAEIPGYAGEVTATFNSFSTTAVTTTLLHHPALLKATDTGRQTGSVRFAADPVHGRGSFRSVIAGEGVTIGFGVGGKGEYVYLADPAEHAAARMAGLPAARYVFQPDPKLTLDTWAGQNAPAPSDLIVQDPRHPGTRTVHDDGSADYAYTTDSATITYSADAGGVASGGTVASPAIDETFLFQYGAHSVTLPPSTQVISRVTLTKALAYRTMASSVARVAGDITALVEEKAHGRNVTAAGVRKWGRVVVTGFNRSIEVTMVTVRNRAGGVRIGAKNPYTGATSAYVVKARGKHAVARKA</sequence>
<evidence type="ECO:0000313" key="3">
    <source>
        <dbReference type="Proteomes" id="UP000053244"/>
    </source>
</evidence>
<evidence type="ECO:0000313" key="2">
    <source>
        <dbReference type="EMBL" id="KUL23775.1"/>
    </source>
</evidence>
<name>A0A101JBJ6_9ACTN</name>
<feature type="signal peptide" evidence="1">
    <location>
        <begin position="1"/>
        <end position="26"/>
    </location>
</feature>
<gene>
    <name evidence="2" type="ORF">ADL15_45020</name>
</gene>
<accession>A0A101JBJ6</accession>
<dbReference type="Proteomes" id="UP000053244">
    <property type="component" value="Unassembled WGS sequence"/>
</dbReference>
<keyword evidence="3" id="KW-1185">Reference proteome</keyword>
<comment type="caution">
    <text evidence="2">The sequence shown here is derived from an EMBL/GenBank/DDBJ whole genome shotgun (WGS) entry which is preliminary data.</text>
</comment>
<protein>
    <submittedName>
        <fullName evidence="2">Uncharacterized protein</fullName>
    </submittedName>
</protein>
<proteinExistence type="predicted"/>
<organism evidence="2 3">
    <name type="scientific">Actinoplanes awajinensis subsp. mycoplanecinus</name>
    <dbReference type="NCBI Taxonomy" id="135947"/>
    <lineage>
        <taxon>Bacteria</taxon>
        <taxon>Bacillati</taxon>
        <taxon>Actinomycetota</taxon>
        <taxon>Actinomycetes</taxon>
        <taxon>Micromonosporales</taxon>
        <taxon>Micromonosporaceae</taxon>
        <taxon>Actinoplanes</taxon>
    </lineage>
</organism>